<feature type="compositionally biased region" description="Low complexity" evidence="1">
    <location>
        <begin position="372"/>
        <end position="385"/>
    </location>
</feature>
<feature type="compositionally biased region" description="Low complexity" evidence="1">
    <location>
        <begin position="318"/>
        <end position="341"/>
    </location>
</feature>
<evidence type="ECO:0000313" key="5">
    <source>
        <dbReference type="Proteomes" id="UP000070544"/>
    </source>
</evidence>
<evidence type="ECO:0000256" key="2">
    <source>
        <dbReference type="SAM" id="Phobius"/>
    </source>
</evidence>
<feature type="compositionally biased region" description="Polar residues" evidence="1">
    <location>
        <begin position="402"/>
        <end position="418"/>
    </location>
</feature>
<feature type="region of interest" description="Disordered" evidence="1">
    <location>
        <begin position="272"/>
        <end position="292"/>
    </location>
</feature>
<keyword evidence="5" id="KW-1185">Reference proteome</keyword>
<reference evidence="4 5" key="1">
    <citation type="journal article" date="2015" name="Genome Biol. Evol.">
        <title>Phylogenomic analyses indicate that early fungi evolved digesting cell walls of algal ancestors of land plants.</title>
        <authorList>
            <person name="Chang Y."/>
            <person name="Wang S."/>
            <person name="Sekimoto S."/>
            <person name="Aerts A.L."/>
            <person name="Choi C."/>
            <person name="Clum A."/>
            <person name="LaButti K.M."/>
            <person name="Lindquist E.A."/>
            <person name="Yee Ngan C."/>
            <person name="Ohm R.A."/>
            <person name="Salamov A.A."/>
            <person name="Grigoriev I.V."/>
            <person name="Spatafora J.W."/>
            <person name="Berbee M.L."/>
        </authorList>
    </citation>
    <scope>NUCLEOTIDE SEQUENCE [LARGE SCALE GENOMIC DNA]</scope>
    <source>
        <strain evidence="4 5">JEL478</strain>
    </source>
</reference>
<feature type="region of interest" description="Disordered" evidence="1">
    <location>
        <begin position="477"/>
        <end position="547"/>
    </location>
</feature>
<name>A0A138ZZ17_GONPJ</name>
<keyword evidence="2" id="KW-0812">Transmembrane</keyword>
<protein>
    <submittedName>
        <fullName evidence="4">Uncharacterized protein</fullName>
    </submittedName>
</protein>
<feature type="chain" id="PRO_5007295776" evidence="3">
    <location>
        <begin position="30"/>
        <end position="547"/>
    </location>
</feature>
<keyword evidence="3" id="KW-0732">Signal</keyword>
<feature type="compositionally biased region" description="Polar residues" evidence="1">
    <location>
        <begin position="342"/>
        <end position="351"/>
    </location>
</feature>
<dbReference type="EMBL" id="KQ965850">
    <property type="protein sequence ID" value="KXS09740.1"/>
    <property type="molecule type" value="Genomic_DNA"/>
</dbReference>
<dbReference type="STRING" id="1344416.A0A138ZZ17"/>
<evidence type="ECO:0000313" key="4">
    <source>
        <dbReference type="EMBL" id="KXS09740.1"/>
    </source>
</evidence>
<evidence type="ECO:0000256" key="1">
    <source>
        <dbReference type="SAM" id="MobiDB-lite"/>
    </source>
</evidence>
<keyword evidence="2" id="KW-1133">Transmembrane helix</keyword>
<gene>
    <name evidence="4" type="ORF">M427DRAFT_74996</name>
</gene>
<proteinExistence type="predicted"/>
<feature type="region of interest" description="Disordered" evidence="1">
    <location>
        <begin position="364"/>
        <end position="425"/>
    </location>
</feature>
<feature type="region of interest" description="Disordered" evidence="1">
    <location>
        <begin position="305"/>
        <end position="351"/>
    </location>
</feature>
<accession>A0A138ZZ17</accession>
<evidence type="ECO:0000256" key="3">
    <source>
        <dbReference type="SAM" id="SignalP"/>
    </source>
</evidence>
<dbReference type="AlphaFoldDB" id="A0A138ZZ17"/>
<feature type="compositionally biased region" description="Low complexity" evidence="1">
    <location>
        <begin position="485"/>
        <end position="495"/>
    </location>
</feature>
<organism evidence="4 5">
    <name type="scientific">Gonapodya prolifera (strain JEL478)</name>
    <name type="common">Monoblepharis prolifera</name>
    <dbReference type="NCBI Taxonomy" id="1344416"/>
    <lineage>
        <taxon>Eukaryota</taxon>
        <taxon>Fungi</taxon>
        <taxon>Fungi incertae sedis</taxon>
        <taxon>Chytridiomycota</taxon>
        <taxon>Chytridiomycota incertae sedis</taxon>
        <taxon>Monoblepharidomycetes</taxon>
        <taxon>Monoblepharidales</taxon>
        <taxon>Gonapodyaceae</taxon>
        <taxon>Gonapodya</taxon>
    </lineage>
</organism>
<keyword evidence="2" id="KW-0472">Membrane</keyword>
<sequence length="547" mass="57041">MAREFSTPILIVALALIALLPLLTERGEALPTSSPQLKKRAPFPGDASKLPLCPGNKIGLYQASPNGFWTTPDGKEVLSYQNLVQYRNPDGTLGWGWTGKWQECAGCKGDWAIAPVIYGELPKFCGVSRQGQEALPRSHLSHSLRNMQHPSAVAASTRTRHISASLILAAAGTLLHLIPDAHAQPQPGTATPFEPPILSPVRLIALASVTAVLVTLAVTGAIITCLRRRRRNAQGKPEMTMNEHQSLTSVTVARQHVLGGGRSLSIQRISRTHGNSPLGPHGMTRSATAPGSLLSSLTPLRGAWGSSTLPARPRRARLASASAVAAQRSPSQSPSLPIQAANNPSLKQESSFNTIHWHSPSITSIADAPHQPASLPPLAATAASTHPDPDPSFSPESHSHSRQLTLAPTGSSHSSNPSWRPWGHRRSSSLASLASTPSASTAINYPFAGTAPSAEPPHAAGAAAAVPLPPPIPAPLWYSPHPPRSSESLGSLYSSGGSGGESPTIGPRSSTGSSGGLAVQGAGRAGGGMRLWTPVADPRGSWEGRGV</sequence>
<feature type="transmembrane region" description="Helical" evidence="2">
    <location>
        <begin position="203"/>
        <end position="226"/>
    </location>
</feature>
<dbReference type="Proteomes" id="UP000070544">
    <property type="component" value="Unassembled WGS sequence"/>
</dbReference>
<feature type="signal peptide" evidence="3">
    <location>
        <begin position="1"/>
        <end position="29"/>
    </location>
</feature>